<dbReference type="InterPro" id="IPR002792">
    <property type="entry name" value="TRAM_dom"/>
</dbReference>
<dbReference type="Pfam" id="PF01938">
    <property type="entry name" value="TRAM"/>
    <property type="match status" value="1"/>
</dbReference>
<organism evidence="7 8">
    <name type="scientific">Georgenia daeguensis</name>
    <dbReference type="NCBI Taxonomy" id="908355"/>
    <lineage>
        <taxon>Bacteria</taxon>
        <taxon>Bacillati</taxon>
        <taxon>Actinomycetota</taxon>
        <taxon>Actinomycetes</taxon>
        <taxon>Micrococcales</taxon>
        <taxon>Bogoriellaceae</taxon>
        <taxon>Georgenia</taxon>
    </lineage>
</organism>
<dbReference type="InterPro" id="IPR029063">
    <property type="entry name" value="SAM-dependent_MTases_sf"/>
</dbReference>
<proteinExistence type="inferred from homology"/>
<evidence type="ECO:0000256" key="1">
    <source>
        <dbReference type="ARBA" id="ARBA00022603"/>
    </source>
</evidence>
<dbReference type="PROSITE" id="PS51687">
    <property type="entry name" value="SAM_MT_RNA_M5U"/>
    <property type="match status" value="1"/>
</dbReference>
<dbReference type="InterPro" id="IPR010280">
    <property type="entry name" value="U5_MeTrfase_fam"/>
</dbReference>
<dbReference type="EMBL" id="BAABBA010000002">
    <property type="protein sequence ID" value="GAA4286086.1"/>
    <property type="molecule type" value="Genomic_DNA"/>
</dbReference>
<feature type="binding site" evidence="4">
    <location>
        <position position="300"/>
    </location>
    <ligand>
        <name>S-adenosyl-L-methionine</name>
        <dbReference type="ChEBI" id="CHEBI:59789"/>
    </ligand>
</feature>
<evidence type="ECO:0000259" key="6">
    <source>
        <dbReference type="PROSITE" id="PS50926"/>
    </source>
</evidence>
<dbReference type="Proteomes" id="UP001499841">
    <property type="component" value="Unassembled WGS sequence"/>
</dbReference>
<evidence type="ECO:0000313" key="8">
    <source>
        <dbReference type="Proteomes" id="UP001499841"/>
    </source>
</evidence>
<keyword evidence="1 4" id="KW-0489">Methyltransferase</keyword>
<protein>
    <submittedName>
        <fullName evidence="7">TRAM domain-containing protein</fullName>
    </submittedName>
</protein>
<feature type="domain" description="TRAM" evidence="6">
    <location>
        <begin position="14"/>
        <end position="73"/>
    </location>
</feature>
<feature type="binding site" evidence="4">
    <location>
        <position position="368"/>
    </location>
    <ligand>
        <name>S-adenosyl-L-methionine</name>
        <dbReference type="ChEBI" id="CHEBI:59789"/>
    </ligand>
</feature>
<reference evidence="8" key="1">
    <citation type="journal article" date="2019" name="Int. J. Syst. Evol. Microbiol.">
        <title>The Global Catalogue of Microorganisms (GCM) 10K type strain sequencing project: providing services to taxonomists for standard genome sequencing and annotation.</title>
        <authorList>
            <consortium name="The Broad Institute Genomics Platform"/>
            <consortium name="The Broad Institute Genome Sequencing Center for Infectious Disease"/>
            <person name="Wu L."/>
            <person name="Ma J."/>
        </authorList>
    </citation>
    <scope>NUCLEOTIDE SEQUENCE [LARGE SCALE GENOMIC DNA]</scope>
    <source>
        <strain evidence="8">JCM 17459</strain>
    </source>
</reference>
<feature type="binding site" evidence="4">
    <location>
        <position position="271"/>
    </location>
    <ligand>
        <name>S-adenosyl-L-methionine</name>
        <dbReference type="ChEBI" id="CHEBI:59789"/>
    </ligand>
</feature>
<dbReference type="Pfam" id="PF05958">
    <property type="entry name" value="tRNA_U5-meth_tr"/>
    <property type="match status" value="1"/>
</dbReference>
<dbReference type="Gene3D" id="2.40.50.140">
    <property type="entry name" value="Nucleic acid-binding proteins"/>
    <property type="match status" value="1"/>
</dbReference>
<gene>
    <name evidence="7" type="ORF">GCM10022262_04450</name>
</gene>
<keyword evidence="3 4" id="KW-0949">S-adenosyl-L-methionine</keyword>
<evidence type="ECO:0000256" key="3">
    <source>
        <dbReference type="ARBA" id="ARBA00022691"/>
    </source>
</evidence>
<keyword evidence="2 4" id="KW-0808">Transferase</keyword>
<dbReference type="InterPro" id="IPR012340">
    <property type="entry name" value="NA-bd_OB-fold"/>
</dbReference>
<dbReference type="InterPro" id="IPR030391">
    <property type="entry name" value="MeTrfase_TrmA_CS"/>
</dbReference>
<evidence type="ECO:0000256" key="2">
    <source>
        <dbReference type="ARBA" id="ARBA00022679"/>
    </source>
</evidence>
<evidence type="ECO:0000256" key="5">
    <source>
        <dbReference type="SAM" id="MobiDB-lite"/>
    </source>
</evidence>
<dbReference type="PROSITE" id="PS50926">
    <property type="entry name" value="TRAM"/>
    <property type="match status" value="1"/>
</dbReference>
<evidence type="ECO:0000313" key="7">
    <source>
        <dbReference type="EMBL" id="GAA4286086.1"/>
    </source>
</evidence>
<feature type="region of interest" description="Disordered" evidence="5">
    <location>
        <begin position="230"/>
        <end position="250"/>
    </location>
</feature>
<keyword evidence="8" id="KW-1185">Reference proteome</keyword>
<sequence>MTHQPDRPADRTDETAAEEERPVVEVGAPAHGGHCVARLDGRVVFVRHTLPGERVRIAVTDRRSRFWRADAVEVLEPSPDRVPSVWPEAGPGGVGGGELAHVALPAQREWKSQVLAETLRRIGGQQVADDVAALTGPAGPRVVGLPGDDERGGLGTRTRIELTVARDGRAGMHRFRSHDVLPLTQLPLADRAIVELGLLGTDSPWRRTWHPGSRVEAVAPSEGEPLVLVDGEPATPGRRRGKGPARRSVREVVPSPVGELHYRVSGSGFWQVHRRAPEALVRAVLAAAALEPGQSVLELYSGAGLLTLPLARAVGEDGRVVTLEGSASAVRDARRNLHDHPNVALGTGLVEPGTVAEGGQGCDVVVLDPPRAGAGAGVVEAITALSPARIVHVACDPAALARDLAAARAGGYVVVGLEGLDLFPHTHHFEMVATLERR</sequence>
<dbReference type="PANTHER" id="PTHR11061">
    <property type="entry name" value="RNA M5U METHYLTRANSFERASE"/>
    <property type="match status" value="1"/>
</dbReference>
<dbReference type="PANTHER" id="PTHR11061:SF30">
    <property type="entry name" value="TRNA (URACIL(54)-C(5))-METHYLTRANSFERASE"/>
    <property type="match status" value="1"/>
</dbReference>
<feature type="compositionally biased region" description="Basic and acidic residues" evidence="5">
    <location>
        <begin position="1"/>
        <end position="23"/>
    </location>
</feature>
<feature type="region of interest" description="Disordered" evidence="5">
    <location>
        <begin position="1"/>
        <end position="29"/>
    </location>
</feature>
<dbReference type="CDD" id="cd02440">
    <property type="entry name" value="AdoMet_MTases"/>
    <property type="match status" value="1"/>
</dbReference>
<comment type="similarity">
    <text evidence="4">Belongs to the class I-like SAM-binding methyltransferase superfamily. RNA M5U methyltransferase family.</text>
</comment>
<accession>A0ABP8EPZ5</accession>
<feature type="active site" description="Nucleophile" evidence="4">
    <location>
        <position position="395"/>
    </location>
</feature>
<dbReference type="SUPFAM" id="SSF50249">
    <property type="entry name" value="Nucleic acid-binding proteins"/>
    <property type="match status" value="1"/>
</dbReference>
<comment type="caution">
    <text evidence="7">The sequence shown here is derived from an EMBL/GenBank/DDBJ whole genome shotgun (WGS) entry which is preliminary data.</text>
</comment>
<dbReference type="SUPFAM" id="SSF53335">
    <property type="entry name" value="S-adenosyl-L-methionine-dependent methyltransferases"/>
    <property type="match status" value="1"/>
</dbReference>
<dbReference type="RefSeq" id="WP_345037174.1">
    <property type="nucleotide sequence ID" value="NZ_BAABBA010000002.1"/>
</dbReference>
<feature type="binding site" evidence="4">
    <location>
        <position position="324"/>
    </location>
    <ligand>
        <name>S-adenosyl-L-methionine</name>
        <dbReference type="ChEBI" id="CHEBI:59789"/>
    </ligand>
</feature>
<dbReference type="Gene3D" id="2.40.50.1070">
    <property type="match status" value="1"/>
</dbReference>
<name>A0ABP8EPZ5_9MICO</name>
<dbReference type="Gene3D" id="3.40.50.150">
    <property type="entry name" value="Vaccinia Virus protein VP39"/>
    <property type="match status" value="1"/>
</dbReference>
<dbReference type="PROSITE" id="PS01231">
    <property type="entry name" value="TRMA_2"/>
    <property type="match status" value="1"/>
</dbReference>
<feature type="compositionally biased region" description="Basic residues" evidence="5">
    <location>
        <begin position="237"/>
        <end position="247"/>
    </location>
</feature>
<dbReference type="Pfam" id="PF01135">
    <property type="entry name" value="PCMT"/>
    <property type="match status" value="1"/>
</dbReference>
<evidence type="ECO:0000256" key="4">
    <source>
        <dbReference type="PROSITE-ProRule" id="PRU01024"/>
    </source>
</evidence>